<evidence type="ECO:0000313" key="2">
    <source>
        <dbReference type="EMBL" id="MBS9523917.1"/>
    </source>
</evidence>
<sequence length="152" mass="17022">MAQSNNTTAIDQVRIVIHEVMGLDLKNNLGGEARFEFTDRQQVEQGMELIGASSIGIRSNKDWNLSVRAESDYFLTEEGGSELPVEVLQVRVNGNQNYLPISGSSQVLNSGRRGDNSRPGNQFDIDYRADLMERYYAPGNFRVSLVYTVSQQ</sequence>
<evidence type="ECO:0000313" key="3">
    <source>
        <dbReference type="Proteomes" id="UP001319104"/>
    </source>
</evidence>
<dbReference type="EMBL" id="JAHCMY010000003">
    <property type="protein sequence ID" value="MBS9523917.1"/>
    <property type="molecule type" value="Genomic_DNA"/>
</dbReference>
<dbReference type="RefSeq" id="WP_213944790.1">
    <property type="nucleotide sequence ID" value="NZ_JAHCMY010000003.1"/>
</dbReference>
<evidence type="ECO:0000256" key="1">
    <source>
        <dbReference type="SAM" id="MobiDB-lite"/>
    </source>
</evidence>
<gene>
    <name evidence="2" type="ORF">KI659_07805</name>
</gene>
<accession>A0AAP2CL95</accession>
<keyword evidence="3" id="KW-1185">Reference proteome</keyword>
<proteinExistence type="predicted"/>
<feature type="region of interest" description="Disordered" evidence="1">
    <location>
        <begin position="103"/>
        <end position="122"/>
    </location>
</feature>
<organism evidence="2 3">
    <name type="scientific">Litoribacter ruber</name>
    <dbReference type="NCBI Taxonomy" id="702568"/>
    <lineage>
        <taxon>Bacteria</taxon>
        <taxon>Pseudomonadati</taxon>
        <taxon>Bacteroidota</taxon>
        <taxon>Cytophagia</taxon>
        <taxon>Cytophagales</taxon>
        <taxon>Cyclobacteriaceae</taxon>
        <taxon>Litoribacter</taxon>
    </lineage>
</organism>
<protein>
    <recommendedName>
        <fullName evidence="4">DUF4402 domain-containing protein</fullName>
    </recommendedName>
</protein>
<reference evidence="2 3" key="1">
    <citation type="submission" date="2021-05" db="EMBL/GenBank/DDBJ databases">
        <authorList>
            <person name="Zhang Z.D."/>
            <person name="Osman G."/>
        </authorList>
    </citation>
    <scope>NUCLEOTIDE SEQUENCE [LARGE SCALE GENOMIC DNA]</scope>
    <source>
        <strain evidence="2 3">KCTC 32217</strain>
    </source>
</reference>
<comment type="caution">
    <text evidence="2">The sequence shown here is derived from an EMBL/GenBank/DDBJ whole genome shotgun (WGS) entry which is preliminary data.</text>
</comment>
<name>A0AAP2CL95_9BACT</name>
<dbReference type="AlphaFoldDB" id="A0AAP2CL95"/>
<evidence type="ECO:0008006" key="4">
    <source>
        <dbReference type="Google" id="ProtNLM"/>
    </source>
</evidence>
<dbReference type="Proteomes" id="UP001319104">
    <property type="component" value="Unassembled WGS sequence"/>
</dbReference>